<accession>A0A9J7BN06</accession>
<sequence length="49" mass="5385">MAKLFVKERGEIGAALRENPRTFRARDSDGANVWALFVNAAMQGNNGFS</sequence>
<name>A0A9J7BN06_9BACT</name>
<evidence type="ECO:0000313" key="1">
    <source>
        <dbReference type="EMBL" id="UWZ82294.1"/>
    </source>
</evidence>
<proteinExistence type="predicted"/>
<dbReference type="EMBL" id="CP093313">
    <property type="protein sequence ID" value="UWZ82294.1"/>
    <property type="molecule type" value="Genomic_DNA"/>
</dbReference>
<dbReference type="KEGG" id="orp:MOP44_17135"/>
<protein>
    <submittedName>
        <fullName evidence="1">Uncharacterized protein</fullName>
    </submittedName>
</protein>
<evidence type="ECO:0000313" key="2">
    <source>
        <dbReference type="Proteomes" id="UP001059380"/>
    </source>
</evidence>
<keyword evidence="2" id="KW-1185">Reference proteome</keyword>
<dbReference type="Proteomes" id="UP001059380">
    <property type="component" value="Chromosome"/>
</dbReference>
<organism evidence="1 2">
    <name type="scientific">Occallatibacter riparius</name>
    <dbReference type="NCBI Taxonomy" id="1002689"/>
    <lineage>
        <taxon>Bacteria</taxon>
        <taxon>Pseudomonadati</taxon>
        <taxon>Acidobacteriota</taxon>
        <taxon>Terriglobia</taxon>
        <taxon>Terriglobales</taxon>
        <taxon>Acidobacteriaceae</taxon>
        <taxon>Occallatibacter</taxon>
    </lineage>
</organism>
<reference evidence="1" key="1">
    <citation type="submission" date="2021-04" db="EMBL/GenBank/DDBJ databases">
        <title>Phylogenetic analysis of Acidobacteriaceae.</title>
        <authorList>
            <person name="Qiu L."/>
            <person name="Zhang Q."/>
        </authorList>
    </citation>
    <scope>NUCLEOTIDE SEQUENCE</scope>
    <source>
        <strain evidence="1">DSM 25168</strain>
    </source>
</reference>
<gene>
    <name evidence="1" type="ORF">MOP44_17135</name>
</gene>
<dbReference type="AlphaFoldDB" id="A0A9J7BN06"/>